<dbReference type="GO" id="GO:0004370">
    <property type="term" value="F:glycerol kinase activity"/>
    <property type="evidence" value="ECO:0007669"/>
    <property type="project" value="TreeGrafter"/>
</dbReference>
<proteinExistence type="inferred from homology"/>
<feature type="non-terminal residue" evidence="9">
    <location>
        <position position="307"/>
    </location>
</feature>
<dbReference type="GO" id="GO:0019563">
    <property type="term" value="P:glycerol catabolic process"/>
    <property type="evidence" value="ECO:0007669"/>
    <property type="project" value="TreeGrafter"/>
</dbReference>
<reference evidence="9" key="1">
    <citation type="journal article" date="2015" name="Nature">
        <title>Complex archaea that bridge the gap between prokaryotes and eukaryotes.</title>
        <authorList>
            <person name="Spang A."/>
            <person name="Saw J.H."/>
            <person name="Jorgensen S.L."/>
            <person name="Zaremba-Niedzwiedzka K."/>
            <person name="Martijn J."/>
            <person name="Lind A.E."/>
            <person name="van Eijk R."/>
            <person name="Schleper C."/>
            <person name="Guy L."/>
            <person name="Ettema T.J."/>
        </authorList>
    </citation>
    <scope>NUCLEOTIDE SEQUENCE</scope>
</reference>
<dbReference type="InterPro" id="IPR018483">
    <property type="entry name" value="Carb_kinase_FGGY_CS"/>
</dbReference>
<evidence type="ECO:0000256" key="6">
    <source>
        <dbReference type="ARBA" id="ARBA00022840"/>
    </source>
</evidence>
<organism evidence="9">
    <name type="scientific">marine sediment metagenome</name>
    <dbReference type="NCBI Taxonomy" id="412755"/>
    <lineage>
        <taxon>unclassified sequences</taxon>
        <taxon>metagenomes</taxon>
        <taxon>ecological metagenomes</taxon>
    </lineage>
</organism>
<dbReference type="PROSITE" id="PS00933">
    <property type="entry name" value="FGGY_KINASES_1"/>
    <property type="match status" value="1"/>
</dbReference>
<dbReference type="GO" id="GO:0005829">
    <property type="term" value="C:cytosol"/>
    <property type="evidence" value="ECO:0007669"/>
    <property type="project" value="TreeGrafter"/>
</dbReference>
<keyword evidence="4" id="KW-0418">Kinase</keyword>
<dbReference type="InterPro" id="IPR043129">
    <property type="entry name" value="ATPase_NBD"/>
</dbReference>
<gene>
    <name evidence="9" type="ORF">LCGC14_3135670</name>
</gene>
<accession>A0A0F8VYE6</accession>
<name>A0A0F8VYE6_9ZZZZ</name>
<keyword evidence="2" id="KW-0808">Transferase</keyword>
<comment type="caution">
    <text evidence="9">The sequence shown here is derived from an EMBL/GenBank/DDBJ whole genome shotgun (WGS) entry which is preliminary data.</text>
</comment>
<dbReference type="Pfam" id="PF00370">
    <property type="entry name" value="FGGY_N"/>
    <property type="match status" value="1"/>
</dbReference>
<feature type="domain" description="Carbohydrate kinase FGGY N-terminal" evidence="8">
    <location>
        <begin position="12"/>
        <end position="248"/>
    </location>
</feature>
<dbReference type="PANTHER" id="PTHR10196:SF69">
    <property type="entry name" value="GLYCEROL KINASE"/>
    <property type="match status" value="1"/>
</dbReference>
<dbReference type="PANTHER" id="PTHR10196">
    <property type="entry name" value="SUGAR KINASE"/>
    <property type="match status" value="1"/>
</dbReference>
<evidence type="ECO:0000256" key="4">
    <source>
        <dbReference type="ARBA" id="ARBA00022777"/>
    </source>
</evidence>
<sequence>MLRLLSTQRSCTTVLLLDANWNVLAKESQGICQLYSQPGWVEHSPEDIWHSVTGTIQQAIKVGRINPSDIKAIGITNQRETTVLWNRETGEAVHDAIVWQCRRSAAICQQLKDRGLESLFKEKTGLVIDPYFSGTKLTWMFENLEGIYDQAEDGKLAFGTIDSFLVSRLTGLEAHVTDVSNASRTLMMNINTCEWDTELLNLLQVPEAILPKIVSNSEIYGKTKNVPGLPNGIPIAGMAGDQQAALFGQGCFQEGSAKCTFGTGAFLLTNTGKNCLRSESGLLSSVAWKLGNEVFYCLEGSVFIAGA</sequence>
<keyword evidence="5" id="KW-0319">Glycerol metabolism</keyword>
<dbReference type="SUPFAM" id="SSF53067">
    <property type="entry name" value="Actin-like ATPase domain"/>
    <property type="match status" value="2"/>
</dbReference>
<dbReference type="InterPro" id="IPR018484">
    <property type="entry name" value="FGGY_N"/>
</dbReference>
<evidence type="ECO:0000256" key="2">
    <source>
        <dbReference type="ARBA" id="ARBA00022679"/>
    </source>
</evidence>
<evidence type="ECO:0000256" key="5">
    <source>
        <dbReference type="ARBA" id="ARBA00022798"/>
    </source>
</evidence>
<comment type="similarity">
    <text evidence="1">Belongs to the FGGY kinase family.</text>
</comment>
<evidence type="ECO:0000256" key="7">
    <source>
        <dbReference type="ARBA" id="ARBA00043149"/>
    </source>
</evidence>
<dbReference type="GO" id="GO:0005524">
    <property type="term" value="F:ATP binding"/>
    <property type="evidence" value="ECO:0007669"/>
    <property type="project" value="UniProtKB-KW"/>
</dbReference>
<dbReference type="EMBL" id="LAZR01068580">
    <property type="protein sequence ID" value="KKK49378.1"/>
    <property type="molecule type" value="Genomic_DNA"/>
</dbReference>
<keyword evidence="6" id="KW-0067">ATP-binding</keyword>
<keyword evidence="3" id="KW-0547">Nucleotide-binding</keyword>
<dbReference type="FunFam" id="3.30.420.40:FF:000008">
    <property type="entry name" value="Glycerol kinase"/>
    <property type="match status" value="1"/>
</dbReference>
<evidence type="ECO:0000256" key="1">
    <source>
        <dbReference type="ARBA" id="ARBA00009156"/>
    </source>
</evidence>
<evidence type="ECO:0000259" key="8">
    <source>
        <dbReference type="Pfam" id="PF00370"/>
    </source>
</evidence>
<evidence type="ECO:0000256" key="3">
    <source>
        <dbReference type="ARBA" id="ARBA00022741"/>
    </source>
</evidence>
<evidence type="ECO:0000313" key="9">
    <source>
        <dbReference type="EMBL" id="KKK49378.1"/>
    </source>
</evidence>
<protein>
    <recommendedName>
        <fullName evidence="7">ATP:glycerol 3-phosphotransferase</fullName>
    </recommendedName>
</protein>
<dbReference type="AlphaFoldDB" id="A0A0F8VYE6"/>
<dbReference type="Gene3D" id="3.30.420.40">
    <property type="match status" value="2"/>
</dbReference>